<reference evidence="2 3" key="1">
    <citation type="submission" date="2019-02" db="EMBL/GenBank/DDBJ databases">
        <title>Deep-cultivation of Planctomycetes and their phenomic and genomic characterization uncovers novel biology.</title>
        <authorList>
            <person name="Wiegand S."/>
            <person name="Jogler M."/>
            <person name="Boedeker C."/>
            <person name="Pinto D."/>
            <person name="Vollmers J."/>
            <person name="Rivas-Marin E."/>
            <person name="Kohn T."/>
            <person name="Peeters S.H."/>
            <person name="Heuer A."/>
            <person name="Rast P."/>
            <person name="Oberbeckmann S."/>
            <person name="Bunk B."/>
            <person name="Jeske O."/>
            <person name="Meyerdierks A."/>
            <person name="Storesund J.E."/>
            <person name="Kallscheuer N."/>
            <person name="Luecker S."/>
            <person name="Lage O.M."/>
            <person name="Pohl T."/>
            <person name="Merkel B.J."/>
            <person name="Hornburger P."/>
            <person name="Mueller R.-W."/>
            <person name="Bruemmer F."/>
            <person name="Labrenz M."/>
            <person name="Spormann A.M."/>
            <person name="Op den Camp H."/>
            <person name="Overmann J."/>
            <person name="Amann R."/>
            <person name="Jetten M.S.M."/>
            <person name="Mascher T."/>
            <person name="Medema M.H."/>
            <person name="Devos D.P."/>
            <person name="Kaster A.-K."/>
            <person name="Ovreas L."/>
            <person name="Rohde M."/>
            <person name="Galperin M.Y."/>
            <person name="Jogler C."/>
        </authorList>
    </citation>
    <scope>NUCLEOTIDE SEQUENCE [LARGE SCALE GENOMIC DNA]</scope>
    <source>
        <strain evidence="2 3">KS4</strain>
    </source>
</reference>
<accession>A0A517YR84</accession>
<dbReference type="AlphaFoldDB" id="A0A517YR84"/>
<name>A0A517YR84_9BACT</name>
<proteinExistence type="predicted"/>
<dbReference type="EMBL" id="CP036425">
    <property type="protein sequence ID" value="QDU32701.1"/>
    <property type="molecule type" value="Genomic_DNA"/>
</dbReference>
<feature type="compositionally biased region" description="Basic residues" evidence="1">
    <location>
        <begin position="125"/>
        <end position="136"/>
    </location>
</feature>
<gene>
    <name evidence="2" type="ORF">KS4_07350</name>
</gene>
<dbReference type="Proteomes" id="UP000317369">
    <property type="component" value="Chromosome"/>
</dbReference>
<sequence length="270" mass="31483">MLFNLYIGIDYSGSASPIDRPSNIAFYLTHLKNAPSPVFPCDFPFNNTTAKNWSRTDLARTLTNILNTKSSHRIVIGLDHGFSFPIDYFRRNLITSYPEFLSQYHTLWQQDQLDLNPDKNERRTQYKTRKQHRISHAGHPNEKRITEKRSGSAASVFDYENCQRNVAFSTHEGIPWLHQLRDNCPNLHFWPFDGFDISKTQKHVILEAYPALYKHKYKTNLKADARDANAIVKWLQEQDQNQQLATFFSPLLTKEEREIALLEGWILGVQ</sequence>
<feature type="region of interest" description="Disordered" evidence="1">
    <location>
        <begin position="123"/>
        <end position="147"/>
    </location>
</feature>
<evidence type="ECO:0000313" key="2">
    <source>
        <dbReference type="EMBL" id="QDU32701.1"/>
    </source>
</evidence>
<dbReference type="KEGG" id="pcor:KS4_07350"/>
<evidence type="ECO:0008006" key="4">
    <source>
        <dbReference type="Google" id="ProtNLM"/>
    </source>
</evidence>
<dbReference type="OrthoDB" id="7388866at2"/>
<evidence type="ECO:0000256" key="1">
    <source>
        <dbReference type="SAM" id="MobiDB-lite"/>
    </source>
</evidence>
<dbReference type="RefSeq" id="WP_145074683.1">
    <property type="nucleotide sequence ID" value="NZ_CP036425.1"/>
</dbReference>
<organism evidence="2 3">
    <name type="scientific">Poriferisphaera corsica</name>
    <dbReference type="NCBI Taxonomy" id="2528020"/>
    <lineage>
        <taxon>Bacteria</taxon>
        <taxon>Pseudomonadati</taxon>
        <taxon>Planctomycetota</taxon>
        <taxon>Phycisphaerae</taxon>
        <taxon>Phycisphaerales</taxon>
        <taxon>Phycisphaeraceae</taxon>
        <taxon>Poriferisphaera</taxon>
    </lineage>
</organism>
<protein>
    <recommendedName>
        <fullName evidence="4">DUF429 domain-containing protein</fullName>
    </recommendedName>
</protein>
<keyword evidence="3" id="KW-1185">Reference proteome</keyword>
<evidence type="ECO:0000313" key="3">
    <source>
        <dbReference type="Proteomes" id="UP000317369"/>
    </source>
</evidence>